<comment type="caution">
    <text evidence="1">The sequence shown here is derived from an EMBL/GenBank/DDBJ whole genome shotgun (WGS) entry which is preliminary data.</text>
</comment>
<dbReference type="Proteomes" id="UP000074410">
    <property type="component" value="Unassembled WGS sequence"/>
</dbReference>
<dbReference type="EMBL" id="LDTC01000127">
    <property type="protein sequence ID" value="KTW09723.1"/>
    <property type="molecule type" value="Genomic_DNA"/>
</dbReference>
<evidence type="ECO:0000313" key="2">
    <source>
        <dbReference type="Proteomes" id="UP000074410"/>
    </source>
</evidence>
<organism evidence="1 2">
    <name type="scientific">Sphingomonas sanguinis</name>
    <dbReference type="NCBI Taxonomy" id="33051"/>
    <lineage>
        <taxon>Bacteria</taxon>
        <taxon>Pseudomonadati</taxon>
        <taxon>Pseudomonadota</taxon>
        <taxon>Alphaproteobacteria</taxon>
        <taxon>Sphingomonadales</taxon>
        <taxon>Sphingomonadaceae</taxon>
        <taxon>Sphingomonas</taxon>
    </lineage>
</organism>
<reference evidence="1 2" key="1">
    <citation type="journal article" date="2016" name="Front. Microbiol.">
        <title>Genomic Resource of Rice Seed Associated Bacteria.</title>
        <authorList>
            <person name="Midha S."/>
            <person name="Bansal K."/>
            <person name="Sharma S."/>
            <person name="Kumar N."/>
            <person name="Patil P.P."/>
            <person name="Chaudhry V."/>
            <person name="Patil P.B."/>
        </authorList>
    </citation>
    <scope>NUCLEOTIDE SEQUENCE [LARGE SCALE GENOMIC DNA]</scope>
    <source>
        <strain evidence="1 2">NS258</strain>
    </source>
</reference>
<sequence>QRYAWLSNGGGGFVRASSPVWLLSQERTCRTSATQGNACAAGSGDEVVTTYEYGPDDGSVGNNLLVRGIAVTADGRTRRTCFGYDGQGNRIWETKPRAGLGVCQ</sequence>
<dbReference type="AlphaFoldDB" id="A0A147J5G7"/>
<dbReference type="RefSeq" id="WP_058717832.1">
    <property type="nucleotide sequence ID" value="NZ_LDTC01000127.1"/>
</dbReference>
<proteinExistence type="predicted"/>
<evidence type="ECO:0000313" key="1">
    <source>
        <dbReference type="EMBL" id="KTW09723.1"/>
    </source>
</evidence>
<protein>
    <submittedName>
        <fullName evidence="1">Uncharacterized protein</fullName>
    </submittedName>
</protein>
<accession>A0A147J5G7</accession>
<gene>
    <name evidence="1" type="ORF">NS258_14895</name>
</gene>
<dbReference type="PATRIC" id="fig|33051.5.peg.519"/>
<name>A0A147J5G7_9SPHN</name>
<feature type="non-terminal residue" evidence="1">
    <location>
        <position position="1"/>
    </location>
</feature>